<feature type="transmembrane region" description="Helical" evidence="8">
    <location>
        <begin position="159"/>
        <end position="176"/>
    </location>
</feature>
<gene>
    <name evidence="10" type="ORF">BRCON_0062</name>
</gene>
<sequence length="692" mass="77773">MDAEGINSPRPSTFVERFHIFDRVVPILLFCLALAIRLPAVDRGLPFLDGYAWDDPFIMNPAVDTVRTGKWDPEWQLYPGGPIHLHTLVAGYTIISLAAKGKMVYPATIKTATDTKYFWTVGLPEIYRNSRVFQAILVSLAIVVLYFIGRTHFGPGEGIVAALLAALATQLIEVSVQIKPDAPALLASSIVLWLSLWILESRDSWGRYLVLLAITGFACGVAAGMKYNAILCLLVPVAACCLNPHHQREPVLIRLFAILLASALGFVMTSPFAIIRFDCFIQDIARQSYIYAVTTEPNACWLHVRQYVQDLVNGTYGYTVAIFVLLGFGIVAKRNWRQFVTFVTYWFAVVYVASSIGYYYHRNYVVGHLMICTFAGVGFVASAKWVGGHLKAHWKLLRILAIVIMGIAFYFLPAQKAFTFVKKLTLYEDSRNVLLNRLAKEFRPEEKIAIDEHLRVVIPETWKGPTLILTNVFNKPFKWFQDQGIKYVVIAERFEARGEDHESRTVTNWMNTRFASLRTVLKIDGGPCQFRNLLENPTVLVKSFDSYTEPAATKRVLPAVAMQTTGRAFLRDHMFGSGVELWSKGILSGVVDLDTTCTRLRLWGASYWRHPSHACITISVAEQKNQAVRMKLAEDLTIVQSGPRYAAFDIPCALGPGQWQITVDFVNGEDPLPLFEEKNARRLGVSLLEFIP</sequence>
<dbReference type="GO" id="GO:0009103">
    <property type="term" value="P:lipopolysaccharide biosynthetic process"/>
    <property type="evidence" value="ECO:0007669"/>
    <property type="project" value="UniProtKB-ARBA"/>
</dbReference>
<dbReference type="PANTHER" id="PTHR33908">
    <property type="entry name" value="MANNOSYLTRANSFERASE YKCB-RELATED"/>
    <property type="match status" value="1"/>
</dbReference>
<evidence type="ECO:0000313" key="10">
    <source>
        <dbReference type="EMBL" id="AXA34839.1"/>
    </source>
</evidence>
<keyword evidence="7 8" id="KW-0472">Membrane</keyword>
<feature type="transmembrane region" description="Helical" evidence="8">
    <location>
        <begin position="339"/>
        <end position="360"/>
    </location>
</feature>
<feature type="transmembrane region" description="Helical" evidence="8">
    <location>
        <begin position="20"/>
        <end position="38"/>
    </location>
</feature>
<protein>
    <recommendedName>
        <fullName evidence="9">Glycosyltransferase RgtA/B/C/D-like domain-containing protein</fullName>
    </recommendedName>
</protein>
<feature type="transmembrane region" description="Helical" evidence="8">
    <location>
        <begin position="183"/>
        <end position="199"/>
    </location>
</feature>
<evidence type="ECO:0000256" key="1">
    <source>
        <dbReference type="ARBA" id="ARBA00004651"/>
    </source>
</evidence>
<feature type="domain" description="Glycosyltransferase RgtA/B/C/D-like" evidence="9">
    <location>
        <begin position="131"/>
        <end position="274"/>
    </location>
</feature>
<feature type="transmembrane region" description="Helical" evidence="8">
    <location>
        <begin position="132"/>
        <end position="153"/>
    </location>
</feature>
<reference evidence="10 11" key="1">
    <citation type="submission" date="2018-05" db="EMBL/GenBank/DDBJ databases">
        <title>A metagenomic window into the 2 km-deep terrestrial subsurface aquifer revealed taxonomically and functionally diverse microbial community comprising novel uncultured bacterial lineages.</title>
        <authorList>
            <person name="Kadnikov V.V."/>
            <person name="Mardanov A.V."/>
            <person name="Beletsky A.V."/>
            <person name="Banks D."/>
            <person name="Pimenov N.V."/>
            <person name="Frank Y.A."/>
            <person name="Karnachuk O.V."/>
            <person name="Ravin N.V."/>
        </authorList>
    </citation>
    <scope>NUCLEOTIDE SEQUENCE [LARGE SCALE GENOMIC DNA]</scope>
    <source>
        <strain evidence="10">BY</strain>
    </source>
</reference>
<comment type="subcellular location">
    <subcellularLocation>
        <location evidence="1">Cell membrane</location>
        <topology evidence="1">Multi-pass membrane protein</topology>
    </subcellularLocation>
</comment>
<name>A0A2Z4Y1K2_SUMC1</name>
<dbReference type="AlphaFoldDB" id="A0A2Z4Y1K2"/>
<evidence type="ECO:0000259" key="9">
    <source>
        <dbReference type="Pfam" id="PF13231"/>
    </source>
</evidence>
<dbReference type="PANTHER" id="PTHR33908:SF11">
    <property type="entry name" value="MEMBRANE PROTEIN"/>
    <property type="match status" value="1"/>
</dbReference>
<dbReference type="InterPro" id="IPR050297">
    <property type="entry name" value="LipidA_mod_glycosyltrf_83"/>
</dbReference>
<feature type="transmembrane region" description="Helical" evidence="8">
    <location>
        <begin position="251"/>
        <end position="275"/>
    </location>
</feature>
<organism evidence="10 11">
    <name type="scientific">Sumerlaea chitinivorans</name>
    <dbReference type="NCBI Taxonomy" id="2250252"/>
    <lineage>
        <taxon>Bacteria</taxon>
        <taxon>Candidatus Sumerlaeota</taxon>
        <taxon>Candidatus Sumerlaeia</taxon>
        <taxon>Candidatus Sumerlaeales</taxon>
        <taxon>Candidatus Sumerlaeaceae</taxon>
        <taxon>Candidatus Sumerlaea</taxon>
    </lineage>
</organism>
<keyword evidence="4" id="KW-0808">Transferase</keyword>
<dbReference type="GO" id="GO:0016763">
    <property type="term" value="F:pentosyltransferase activity"/>
    <property type="evidence" value="ECO:0007669"/>
    <property type="project" value="TreeGrafter"/>
</dbReference>
<evidence type="ECO:0000256" key="6">
    <source>
        <dbReference type="ARBA" id="ARBA00022989"/>
    </source>
</evidence>
<evidence type="ECO:0000256" key="4">
    <source>
        <dbReference type="ARBA" id="ARBA00022679"/>
    </source>
</evidence>
<evidence type="ECO:0000256" key="3">
    <source>
        <dbReference type="ARBA" id="ARBA00022676"/>
    </source>
</evidence>
<keyword evidence="5 8" id="KW-0812">Transmembrane</keyword>
<keyword evidence="6 8" id="KW-1133">Transmembrane helix</keyword>
<evidence type="ECO:0000256" key="5">
    <source>
        <dbReference type="ARBA" id="ARBA00022692"/>
    </source>
</evidence>
<keyword evidence="2" id="KW-1003">Cell membrane</keyword>
<dbReference type="Pfam" id="PF13231">
    <property type="entry name" value="PMT_2"/>
    <property type="match status" value="1"/>
</dbReference>
<keyword evidence="3" id="KW-0328">Glycosyltransferase</keyword>
<evidence type="ECO:0000256" key="2">
    <source>
        <dbReference type="ARBA" id="ARBA00022475"/>
    </source>
</evidence>
<dbReference type="KEGG" id="schv:BRCON_0062"/>
<accession>A0A2Z4Y1K2</accession>
<dbReference type="EMBL" id="CP030759">
    <property type="protein sequence ID" value="AXA34839.1"/>
    <property type="molecule type" value="Genomic_DNA"/>
</dbReference>
<proteinExistence type="predicted"/>
<dbReference type="InterPro" id="IPR038731">
    <property type="entry name" value="RgtA/B/C-like"/>
</dbReference>
<evidence type="ECO:0000256" key="7">
    <source>
        <dbReference type="ARBA" id="ARBA00023136"/>
    </source>
</evidence>
<evidence type="ECO:0000313" key="11">
    <source>
        <dbReference type="Proteomes" id="UP000262583"/>
    </source>
</evidence>
<feature type="transmembrane region" description="Helical" evidence="8">
    <location>
        <begin position="211"/>
        <end position="239"/>
    </location>
</feature>
<dbReference type="GO" id="GO:0005886">
    <property type="term" value="C:plasma membrane"/>
    <property type="evidence" value="ECO:0007669"/>
    <property type="project" value="UniProtKB-SubCell"/>
</dbReference>
<dbReference type="Proteomes" id="UP000262583">
    <property type="component" value="Chromosome"/>
</dbReference>
<feature type="transmembrane region" description="Helical" evidence="8">
    <location>
        <begin position="366"/>
        <end position="387"/>
    </location>
</feature>
<feature type="transmembrane region" description="Helical" evidence="8">
    <location>
        <begin position="396"/>
        <end position="413"/>
    </location>
</feature>
<evidence type="ECO:0000256" key="8">
    <source>
        <dbReference type="SAM" id="Phobius"/>
    </source>
</evidence>
<feature type="transmembrane region" description="Helical" evidence="8">
    <location>
        <begin position="315"/>
        <end position="332"/>
    </location>
</feature>